<accession>A0A317XY58</accession>
<dbReference type="Proteomes" id="UP000246740">
    <property type="component" value="Unassembled WGS sequence"/>
</dbReference>
<name>A0A317XY58_9BASI</name>
<reference evidence="1 2" key="1">
    <citation type="journal article" date="2018" name="Mol. Biol. Evol.">
        <title>Broad Genomic Sampling Reveals a Smut Pathogenic Ancestry of the Fungal Clade Ustilaginomycotina.</title>
        <authorList>
            <person name="Kijpornyongpan T."/>
            <person name="Mondo S.J."/>
            <person name="Barry K."/>
            <person name="Sandor L."/>
            <person name="Lee J."/>
            <person name="Lipzen A."/>
            <person name="Pangilinan J."/>
            <person name="LaButti K."/>
            <person name="Hainaut M."/>
            <person name="Henrissat B."/>
            <person name="Grigoriev I.V."/>
            <person name="Spatafora J.W."/>
            <person name="Aime M.C."/>
        </authorList>
    </citation>
    <scope>NUCLEOTIDE SEQUENCE [LARGE SCALE GENOMIC DNA]</scope>
    <source>
        <strain evidence="1 2">MCA 3645</strain>
    </source>
</reference>
<keyword evidence="2" id="KW-1185">Reference proteome</keyword>
<evidence type="ECO:0000313" key="2">
    <source>
        <dbReference type="Proteomes" id="UP000246740"/>
    </source>
</evidence>
<proteinExistence type="predicted"/>
<dbReference type="InParanoid" id="A0A317XY58"/>
<sequence length="182" mass="20134">MCRVSRAKWSLCNSAPVRPATNGWVKACCSWLSLSSRAGYCTVQHASLRGAHDQCLCVRDPAARPHHISVGCVQAQLQCRVLYVAILDLINKRVGSASRGHAGWTLRLSIVGRHCHTRLSFFTSIHTSTYSISYLRCHHSTSNSGQLGHTRTALTIHTHPQSNATNPTHTYQRWYVSSAANL</sequence>
<gene>
    <name evidence="1" type="ORF">BCV70DRAFT_11140</name>
</gene>
<organism evidence="1 2">
    <name type="scientific">Testicularia cyperi</name>
    <dbReference type="NCBI Taxonomy" id="1882483"/>
    <lineage>
        <taxon>Eukaryota</taxon>
        <taxon>Fungi</taxon>
        <taxon>Dikarya</taxon>
        <taxon>Basidiomycota</taxon>
        <taxon>Ustilaginomycotina</taxon>
        <taxon>Ustilaginomycetes</taxon>
        <taxon>Ustilaginales</taxon>
        <taxon>Anthracoideaceae</taxon>
        <taxon>Testicularia</taxon>
    </lineage>
</organism>
<evidence type="ECO:0000313" key="1">
    <source>
        <dbReference type="EMBL" id="PWZ03062.1"/>
    </source>
</evidence>
<protein>
    <submittedName>
        <fullName evidence="1">Uncharacterized protein</fullName>
    </submittedName>
</protein>
<dbReference type="AlphaFoldDB" id="A0A317XY58"/>
<dbReference type="EMBL" id="KZ819188">
    <property type="protein sequence ID" value="PWZ03062.1"/>
    <property type="molecule type" value="Genomic_DNA"/>
</dbReference>